<dbReference type="InterPro" id="IPR002298">
    <property type="entry name" value="DNA_polymerase_A"/>
</dbReference>
<reference evidence="3" key="1">
    <citation type="submission" date="2013-08" db="EMBL/GenBank/DDBJ databases">
        <authorList>
            <person name="Mendez C."/>
            <person name="Richter M."/>
            <person name="Ferrer M."/>
            <person name="Sanchez J."/>
        </authorList>
    </citation>
    <scope>NUCLEOTIDE SEQUENCE</scope>
</reference>
<dbReference type="EMBL" id="AUZZ01009308">
    <property type="protein sequence ID" value="EQD33940.1"/>
    <property type="molecule type" value="Genomic_DNA"/>
</dbReference>
<dbReference type="Gene3D" id="3.30.70.370">
    <property type="match status" value="1"/>
</dbReference>
<reference evidence="3" key="2">
    <citation type="journal article" date="2014" name="ISME J.">
        <title>Microbial stratification in low pH oxic and suboxic macroscopic growths along an acid mine drainage.</title>
        <authorList>
            <person name="Mendez-Garcia C."/>
            <person name="Mesa V."/>
            <person name="Sprenger R.R."/>
            <person name="Richter M."/>
            <person name="Diez M.S."/>
            <person name="Solano J."/>
            <person name="Bargiela R."/>
            <person name="Golyshina O.V."/>
            <person name="Manteca A."/>
            <person name="Ramos J.L."/>
            <person name="Gallego J.R."/>
            <person name="Llorente I."/>
            <person name="Martins Dos Santos V.A."/>
            <person name="Jensen O.N."/>
            <person name="Pelaez A.I."/>
            <person name="Sanchez J."/>
            <person name="Ferrer M."/>
        </authorList>
    </citation>
    <scope>NUCLEOTIDE SEQUENCE</scope>
</reference>
<keyword evidence="1" id="KW-0235">DNA replication</keyword>
<comment type="caution">
    <text evidence="3">The sequence shown here is derived from an EMBL/GenBank/DDBJ whole genome shotgun (WGS) entry which is preliminary data.</text>
</comment>
<dbReference type="PANTHER" id="PTHR10133">
    <property type="entry name" value="DNA POLYMERASE I"/>
    <property type="match status" value="1"/>
</dbReference>
<proteinExistence type="predicted"/>
<dbReference type="SUPFAM" id="SSF56672">
    <property type="entry name" value="DNA/RNA polymerases"/>
    <property type="match status" value="1"/>
</dbReference>
<dbReference type="GO" id="GO:0006302">
    <property type="term" value="P:double-strand break repair"/>
    <property type="evidence" value="ECO:0007669"/>
    <property type="project" value="TreeGrafter"/>
</dbReference>
<name>T0ZVI0_9ZZZZ</name>
<sequence>MILQKGHKSTNKQSLERLTGEVEQSFIKLLFSYRKAAKKKGTYIDPLLASLDQTGILHPQYTIARTATYRISSENPNIQNFPRERNIRNTIRAPEGQRFVSAD</sequence>
<gene>
    <name evidence="3" type="ORF">B2A_12893</name>
</gene>
<evidence type="ECO:0000313" key="3">
    <source>
        <dbReference type="EMBL" id="EQD33940.1"/>
    </source>
</evidence>
<keyword evidence="3" id="KW-0808">Transferase</keyword>
<dbReference type="GO" id="GO:0003887">
    <property type="term" value="F:DNA-directed DNA polymerase activity"/>
    <property type="evidence" value="ECO:0007669"/>
    <property type="project" value="UniProtKB-KW"/>
</dbReference>
<dbReference type="PANTHER" id="PTHR10133:SF27">
    <property type="entry name" value="DNA POLYMERASE NU"/>
    <property type="match status" value="1"/>
</dbReference>
<dbReference type="GO" id="GO:0006261">
    <property type="term" value="P:DNA-templated DNA replication"/>
    <property type="evidence" value="ECO:0007669"/>
    <property type="project" value="InterPro"/>
</dbReference>
<evidence type="ECO:0000259" key="2">
    <source>
        <dbReference type="Pfam" id="PF00476"/>
    </source>
</evidence>
<protein>
    <submittedName>
        <fullName evidence="3">DNA-directed DNA polymerase, family A domain protein</fullName>
        <ecNumber evidence="3">2.7.7.7</ecNumber>
    </submittedName>
</protein>
<evidence type="ECO:0000256" key="1">
    <source>
        <dbReference type="ARBA" id="ARBA00022705"/>
    </source>
</evidence>
<accession>T0ZVI0</accession>
<dbReference type="InterPro" id="IPR043502">
    <property type="entry name" value="DNA/RNA_pol_sf"/>
</dbReference>
<dbReference type="GO" id="GO:0003677">
    <property type="term" value="F:DNA binding"/>
    <property type="evidence" value="ECO:0007669"/>
    <property type="project" value="InterPro"/>
</dbReference>
<dbReference type="AlphaFoldDB" id="T0ZVI0"/>
<dbReference type="InterPro" id="IPR001098">
    <property type="entry name" value="DNA-dir_DNA_pol_A_palm_dom"/>
</dbReference>
<dbReference type="EC" id="2.7.7.7" evidence="3"/>
<keyword evidence="3" id="KW-0548">Nucleotidyltransferase</keyword>
<feature type="domain" description="DNA-directed DNA polymerase family A palm" evidence="2">
    <location>
        <begin position="5"/>
        <end position="103"/>
    </location>
</feature>
<organism evidence="3">
    <name type="scientific">mine drainage metagenome</name>
    <dbReference type="NCBI Taxonomy" id="410659"/>
    <lineage>
        <taxon>unclassified sequences</taxon>
        <taxon>metagenomes</taxon>
        <taxon>ecological metagenomes</taxon>
    </lineage>
</organism>
<dbReference type="Pfam" id="PF00476">
    <property type="entry name" value="DNA_pol_A"/>
    <property type="match status" value="1"/>
</dbReference>
<feature type="non-terminal residue" evidence="3">
    <location>
        <position position="103"/>
    </location>
</feature>
<dbReference type="Gene3D" id="1.20.1060.10">
    <property type="entry name" value="Taq DNA Polymerase, Chain T, domain 4"/>
    <property type="match status" value="1"/>
</dbReference>
<keyword evidence="3" id="KW-0239">DNA-directed DNA polymerase</keyword>